<dbReference type="GO" id="GO:0005865">
    <property type="term" value="C:striated muscle thin filament"/>
    <property type="evidence" value="ECO:0007669"/>
    <property type="project" value="TreeGrafter"/>
</dbReference>
<feature type="region of interest" description="Disordered" evidence="8">
    <location>
        <begin position="1"/>
        <end position="21"/>
    </location>
</feature>
<feature type="compositionally biased region" description="Pro residues" evidence="8">
    <location>
        <begin position="626"/>
        <end position="643"/>
    </location>
</feature>
<evidence type="ECO:0000256" key="6">
    <source>
        <dbReference type="ARBA" id="ARBA00037833"/>
    </source>
</evidence>
<feature type="region of interest" description="Disordered" evidence="8">
    <location>
        <begin position="39"/>
        <end position="67"/>
    </location>
</feature>
<organism evidence="9 10">
    <name type="scientific">Astyanax mexicanus</name>
    <name type="common">Blind cave fish</name>
    <name type="synonym">Astyanax fasciatus mexicanus</name>
    <dbReference type="NCBI Taxonomy" id="7994"/>
    <lineage>
        <taxon>Eukaryota</taxon>
        <taxon>Metazoa</taxon>
        <taxon>Chordata</taxon>
        <taxon>Craniata</taxon>
        <taxon>Vertebrata</taxon>
        <taxon>Euteleostomi</taxon>
        <taxon>Actinopterygii</taxon>
        <taxon>Neopterygii</taxon>
        <taxon>Teleostei</taxon>
        <taxon>Ostariophysi</taxon>
        <taxon>Characiformes</taxon>
        <taxon>Characoidei</taxon>
        <taxon>Acestrorhamphidae</taxon>
        <taxon>Acestrorhamphinae</taxon>
        <taxon>Astyanax</taxon>
    </lineage>
</organism>
<keyword evidence="3" id="KW-0963">Cytoplasm</keyword>
<feature type="compositionally biased region" description="Basic and acidic residues" evidence="8">
    <location>
        <begin position="83"/>
        <end position="94"/>
    </location>
</feature>
<evidence type="ECO:0000256" key="7">
    <source>
        <dbReference type="ARBA" id="ARBA00070923"/>
    </source>
</evidence>
<feature type="non-terminal residue" evidence="9">
    <location>
        <position position="717"/>
    </location>
</feature>
<feature type="region of interest" description="Disordered" evidence="8">
    <location>
        <begin position="525"/>
        <end position="679"/>
    </location>
</feature>
<sequence>ASASMSLRQEVSEDPDLESLLSALSPEEVEELEREMLLIDPDPSVPVGLRQRNQTDKQPTRGYDREAMLDYCERETKKLIERELSFESKGEGRRRDRLRRMRSREHRSFSRSRSREASDKDDSLNEKEKRQEEKPVDKNCEDGEKIRDVDFKESDAKTKLEFQGTERNKDQTGEEKDKEKEKDKQTETPKKDRGGSRKTLDLISKLQEKKDDKKETEKKELESKRGENSRTKGLISKLQANKEAEEKEKREKERDVERKREQKNESRTKGLELEKNDEKKKKTYNQRDNNQREKEQEKCEAKEKERDRWKERKKETELRKGTNNEKDVTRKAETRNRENCTSGDDQSTKTEDDNDDGDDCLDSDTGSSMFDDLLEQVRNNDPELTELNINNSDVIKNDTLIQFATGLRSNTHIKTFALANTRADDHVAFAIAGTLRGNATLTEINLDSNHLTGKGILAIIESLQHNATLTQLRFHNQRHILGGKTEMEMTKVLRDNTSLLKLGYHFELAGPRMTMTNILSRNMDRQRQKRLEAQRLAKQDTQPSSAQAQTKVQKKKELLPETPKPKGTPSSKPNHVEKKESILAKVSKFNNPATDPKTTQSKHSPGHVPSNTPGKKGGVKKAESSPGPPPPPSAPAPPPPPAPGLDVQALRRSLNPVSQRKADSGRVSGRGSERSSRDQLLDSIRNCSMNTLKKVRISIMSIIQLQYSLYTVPADCV</sequence>
<dbReference type="FunFam" id="3.80.10.10:FF:000078">
    <property type="entry name" value="Leiomodin 3"/>
    <property type="match status" value="1"/>
</dbReference>
<feature type="compositionally biased region" description="Polar residues" evidence="8">
    <location>
        <begin position="588"/>
        <end position="613"/>
    </location>
</feature>
<dbReference type="GO" id="GO:0051694">
    <property type="term" value="P:pointed-end actin filament capping"/>
    <property type="evidence" value="ECO:0007669"/>
    <property type="project" value="InterPro"/>
</dbReference>
<dbReference type="EMBL" id="JAICCE010000012">
    <property type="protein sequence ID" value="KAG9270868.1"/>
    <property type="molecule type" value="Genomic_DNA"/>
</dbReference>
<evidence type="ECO:0000256" key="8">
    <source>
        <dbReference type="SAM" id="MobiDB-lite"/>
    </source>
</evidence>
<reference evidence="9 10" key="1">
    <citation type="submission" date="2021-07" db="EMBL/GenBank/DDBJ databases">
        <authorList>
            <person name="Imarazene B."/>
            <person name="Zahm M."/>
            <person name="Klopp C."/>
            <person name="Cabau C."/>
            <person name="Beille S."/>
            <person name="Jouanno E."/>
            <person name="Castinel A."/>
            <person name="Lluch J."/>
            <person name="Gil L."/>
            <person name="Kuchtly C."/>
            <person name="Lopez Roques C."/>
            <person name="Donnadieu C."/>
            <person name="Parrinello H."/>
            <person name="Journot L."/>
            <person name="Du K."/>
            <person name="Schartl M."/>
            <person name="Retaux S."/>
            <person name="Guiguen Y."/>
        </authorList>
    </citation>
    <scope>NUCLEOTIDE SEQUENCE [LARGE SCALE GENOMIC DNA]</scope>
    <source>
        <strain evidence="9">Pach_M1</strain>
        <tissue evidence="9">Testis</tissue>
    </source>
</reference>
<feature type="compositionally biased region" description="Basic and acidic residues" evidence="8">
    <location>
        <begin position="525"/>
        <end position="538"/>
    </location>
</feature>
<keyword evidence="4" id="KW-0175">Coiled coil</keyword>
<dbReference type="GO" id="GO:0031430">
    <property type="term" value="C:M band"/>
    <property type="evidence" value="ECO:0007669"/>
    <property type="project" value="UniProtKB-SubCell"/>
</dbReference>
<dbReference type="GO" id="GO:0006936">
    <property type="term" value="P:muscle contraction"/>
    <property type="evidence" value="ECO:0007669"/>
    <property type="project" value="TreeGrafter"/>
</dbReference>
<dbReference type="Gene3D" id="3.80.10.10">
    <property type="entry name" value="Ribonuclease Inhibitor"/>
    <property type="match status" value="1"/>
</dbReference>
<dbReference type="SUPFAM" id="SSF52047">
    <property type="entry name" value="RNI-like"/>
    <property type="match status" value="1"/>
</dbReference>
<accession>A0A8T2LFS1</accession>
<evidence type="ECO:0000256" key="2">
    <source>
        <dbReference type="ARBA" id="ARBA00009345"/>
    </source>
</evidence>
<comment type="subcellular location">
    <subcellularLocation>
        <location evidence="1">Cytoplasm</location>
        <location evidence="1">Cytoskeleton</location>
    </subcellularLocation>
    <subcellularLocation>
        <location evidence="6">Cytoplasm</location>
        <location evidence="6">Myofibril</location>
        <location evidence="6">Sarcomere</location>
        <location evidence="6">M line</location>
    </subcellularLocation>
</comment>
<feature type="region of interest" description="Disordered" evidence="8">
    <location>
        <begin position="83"/>
        <end position="365"/>
    </location>
</feature>
<comment type="caution">
    <text evidence="9">The sequence shown here is derived from an EMBL/GenBank/DDBJ whole genome shotgun (WGS) entry which is preliminary data.</text>
</comment>
<proteinExistence type="inferred from homology"/>
<feature type="compositionally biased region" description="Basic and acidic residues" evidence="8">
    <location>
        <begin position="240"/>
        <end position="280"/>
    </location>
</feature>
<feature type="compositionally biased region" description="Basic and acidic residues" evidence="8">
    <location>
        <begin position="53"/>
        <end position="67"/>
    </location>
</feature>
<dbReference type="InterPro" id="IPR004934">
    <property type="entry name" value="TMOD"/>
</dbReference>
<keyword evidence="5" id="KW-0206">Cytoskeleton</keyword>
<dbReference type="GO" id="GO:0030239">
    <property type="term" value="P:myofibril assembly"/>
    <property type="evidence" value="ECO:0007669"/>
    <property type="project" value="TreeGrafter"/>
</dbReference>
<evidence type="ECO:0000256" key="1">
    <source>
        <dbReference type="ARBA" id="ARBA00004245"/>
    </source>
</evidence>
<dbReference type="GO" id="GO:0007015">
    <property type="term" value="P:actin filament organization"/>
    <property type="evidence" value="ECO:0007669"/>
    <property type="project" value="TreeGrafter"/>
</dbReference>
<dbReference type="AlphaFoldDB" id="A0A8T2LFS1"/>
<dbReference type="PANTHER" id="PTHR10901">
    <property type="entry name" value="TROPOMODULIN"/>
    <property type="match status" value="1"/>
</dbReference>
<comment type="similarity">
    <text evidence="2">Belongs to the tropomodulin family.</text>
</comment>
<feature type="compositionally biased region" description="Polar residues" evidence="8">
    <location>
        <begin position="539"/>
        <end position="551"/>
    </location>
</feature>
<feature type="compositionally biased region" description="Basic and acidic residues" evidence="8">
    <location>
        <begin position="289"/>
        <end position="338"/>
    </location>
</feature>
<evidence type="ECO:0000256" key="4">
    <source>
        <dbReference type="ARBA" id="ARBA00023054"/>
    </source>
</evidence>
<dbReference type="PANTHER" id="PTHR10901:SF5">
    <property type="entry name" value="LEIOMODIN-1"/>
    <property type="match status" value="1"/>
</dbReference>
<name>A0A8T2LFS1_ASTMX</name>
<feature type="compositionally biased region" description="Basic and acidic residues" evidence="8">
    <location>
        <begin position="113"/>
        <end position="230"/>
    </location>
</feature>
<evidence type="ECO:0000256" key="5">
    <source>
        <dbReference type="ARBA" id="ARBA00023212"/>
    </source>
</evidence>
<dbReference type="Pfam" id="PF03250">
    <property type="entry name" value="Tropomodulin"/>
    <property type="match status" value="1"/>
</dbReference>
<feature type="compositionally biased region" description="Acidic residues" evidence="8">
    <location>
        <begin position="352"/>
        <end position="362"/>
    </location>
</feature>
<dbReference type="Proteomes" id="UP000752171">
    <property type="component" value="Unassembled WGS sequence"/>
</dbReference>
<dbReference type="InterPro" id="IPR032675">
    <property type="entry name" value="LRR_dom_sf"/>
</dbReference>
<evidence type="ECO:0000256" key="3">
    <source>
        <dbReference type="ARBA" id="ARBA00022490"/>
    </source>
</evidence>
<protein>
    <recommendedName>
        <fullName evidence="7">Leiomodin-3</fullName>
    </recommendedName>
</protein>
<dbReference type="GO" id="GO:0005523">
    <property type="term" value="F:tropomyosin binding"/>
    <property type="evidence" value="ECO:0007669"/>
    <property type="project" value="InterPro"/>
</dbReference>
<feature type="compositionally biased region" description="Basic residues" evidence="8">
    <location>
        <begin position="95"/>
        <end position="112"/>
    </location>
</feature>
<evidence type="ECO:0000313" key="10">
    <source>
        <dbReference type="Proteomes" id="UP000752171"/>
    </source>
</evidence>
<evidence type="ECO:0000313" key="9">
    <source>
        <dbReference type="EMBL" id="KAG9270868.1"/>
    </source>
</evidence>
<gene>
    <name evidence="9" type="primary">LMOD1</name>
    <name evidence="9" type="ORF">AMEX_G15874</name>
</gene>